<accession>R9TMI8</accession>
<reference evidence="1 2" key="1">
    <citation type="submission" date="2010-11" db="EMBL/GenBank/DDBJ databases">
        <title>The Genome Sequence of Aeromonas phage pIS4-A.</title>
        <authorList>
            <consortium name="The Broad Institute Genome Sequencing Platform"/>
            <person name="Henn M.R."/>
            <person name="Wolf A."/>
            <person name="Jost G."/>
            <person name="Levin J."/>
            <person name="Malboeuf C."/>
            <person name="Casali M."/>
            <person name="Russ C."/>
            <person name="Lennon N."/>
            <person name="Chapman S.B."/>
            <person name="Erlich R."/>
            <person name="Young S.K."/>
            <person name="Yandava C."/>
            <person name="Zeng Q."/>
            <person name="Alvarado L."/>
            <person name="Anderson S."/>
            <person name="Berlin A."/>
            <person name="Chen Z."/>
            <person name="Freedman E."/>
            <person name="Gellesch M."/>
            <person name="Goldberg J."/>
            <person name="Green L."/>
            <person name="Griggs A."/>
            <person name="Gujja S."/>
            <person name="Heilman E.R."/>
            <person name="Heiman D."/>
            <person name="Hollinger A."/>
            <person name="Howarth C."/>
            <person name="Larson L."/>
            <person name="Mehta T."/>
            <person name="Pearson M."/>
            <person name="Roberts A."/>
            <person name="Ryan E."/>
            <person name="Saif S."/>
            <person name="Shea T."/>
            <person name="Shenoy N."/>
            <person name="Sisk P."/>
            <person name="Stolte C."/>
            <person name="Sykes S."/>
            <person name="White J."/>
            <person name="Haas B."/>
            <person name="Nusbaum C."/>
            <person name="Birren B."/>
        </authorList>
    </citation>
    <scope>NUCLEOTIDE SEQUENCE [LARGE SCALE GENOMIC DNA]</scope>
    <source>
        <strain evidence="2">pIS4-A</strain>
    </source>
</reference>
<dbReference type="InterPro" id="IPR046227">
    <property type="entry name" value="DUF6260"/>
</dbReference>
<proteinExistence type="predicted"/>
<name>R9TMI8_9CAUD</name>
<dbReference type="Pfam" id="PF19774">
    <property type="entry name" value="DUF6260"/>
    <property type="match status" value="1"/>
</dbReference>
<evidence type="ECO:0000313" key="1">
    <source>
        <dbReference type="EMBL" id="AGN34088.1"/>
    </source>
</evidence>
<organism evidence="1 2">
    <name type="scientific">Aeromonas phage pIS4-A</name>
    <dbReference type="NCBI Taxonomy" id="754050"/>
    <lineage>
        <taxon>Viruses</taxon>
        <taxon>Duplodnaviria</taxon>
        <taxon>Heunggongvirae</taxon>
        <taxon>Uroviricota</taxon>
        <taxon>Caudoviricetes</taxon>
        <taxon>Roufvirus</taxon>
        <taxon>Roufvirus pIS4A</taxon>
    </lineage>
</organism>
<dbReference type="Proteomes" id="UP000221746">
    <property type="component" value="Segment"/>
</dbReference>
<gene>
    <name evidence="1" type="ORF">AEPG_00041</name>
</gene>
<evidence type="ECO:0008006" key="3">
    <source>
        <dbReference type="Google" id="ProtNLM"/>
    </source>
</evidence>
<evidence type="ECO:0000313" key="2">
    <source>
        <dbReference type="Proteomes" id="UP000221746"/>
    </source>
</evidence>
<dbReference type="EMBL" id="JF974294">
    <property type="protein sequence ID" value="AGN34088.1"/>
    <property type="molecule type" value="Genomic_DNA"/>
</dbReference>
<protein>
    <recommendedName>
        <fullName evidence="3">Coat protein</fullName>
    </recommendedName>
</protein>
<sequence>MEKIIFTKGLITNSQVVREQWRHLTVDRKVFINGENALAKEYGVNATALVTKDYWREVDDVTTRVFRNESGMDMMADLMTLATNINIGKTVAVSRMASDAGKVVRTISGQEPEDLDKTRYSYSGDVIPIFKTGYGREWRELLGMQSEGFDPLIDDQESTTFNLRADMADYLLVGDASLNVNGVYTAYGITNHPNTVQLNLSTSGTGALSIDLQTATPDEIVEFFNQDFQAVLDAQNVFEPVTLWVSPSVRRSFSRPYSNAAGFKGGTIEDYILAFGKTGNVGRIASIGTNFKLTGNHFVGYVKNALYIRPRVAQPVSTYAEPRTTPHANFNFLTWAAMGLQIRRDYSGKSKVFNGYGTQTAL</sequence>
<keyword evidence="2" id="KW-1185">Reference proteome</keyword>